<accession>T1C6B7</accession>
<organism evidence="1">
    <name type="scientific">mine drainage metagenome</name>
    <dbReference type="NCBI Taxonomy" id="410659"/>
    <lineage>
        <taxon>unclassified sequences</taxon>
        <taxon>metagenomes</taxon>
        <taxon>ecological metagenomes</taxon>
    </lineage>
</organism>
<proteinExistence type="predicted"/>
<evidence type="ECO:0000313" key="1">
    <source>
        <dbReference type="EMBL" id="EQD77562.1"/>
    </source>
</evidence>
<dbReference type="EMBL" id="AUZY01000732">
    <property type="protein sequence ID" value="EQD77562.1"/>
    <property type="molecule type" value="Genomic_DNA"/>
</dbReference>
<feature type="non-terminal residue" evidence="1">
    <location>
        <position position="1"/>
    </location>
</feature>
<reference evidence="1" key="2">
    <citation type="journal article" date="2014" name="ISME J.">
        <title>Microbial stratification in low pH oxic and suboxic macroscopic growths along an acid mine drainage.</title>
        <authorList>
            <person name="Mendez-Garcia C."/>
            <person name="Mesa V."/>
            <person name="Sprenger R.R."/>
            <person name="Richter M."/>
            <person name="Diez M.S."/>
            <person name="Solano J."/>
            <person name="Bargiela R."/>
            <person name="Golyshina O.V."/>
            <person name="Manteca A."/>
            <person name="Ramos J.L."/>
            <person name="Gallego J.R."/>
            <person name="Llorente I."/>
            <person name="Martins Dos Santos V.A."/>
            <person name="Jensen O.N."/>
            <person name="Pelaez A.I."/>
            <person name="Sanchez J."/>
            <person name="Ferrer M."/>
        </authorList>
    </citation>
    <scope>NUCLEOTIDE SEQUENCE</scope>
</reference>
<sequence length="266" mass="30909">GRGTRTHDFRDELFDDAMKEAVTTPRKRAFKLFDFFANCEYFEEKFNYDQVLKLPQHAAGDGVDDGGERPLGATHEHRGDDLMASIKEETIGKQGMKIDRMFFEKFEDTVRDNPTIAQAVEAGQWDRVIDYVNHEIFNQPEEYYTLDKLRKAAAVDRRVSLREILEKVFGLIPRFKSRDELLEEEFAKFVADTKPEDATAIPAIKTFFKAYLTSDRVRDIIESKHYTDLATNPYFSSRDFKAVPEKYRALIPDYVKDYVSLNQFAP</sequence>
<reference evidence="1" key="1">
    <citation type="submission" date="2013-08" db="EMBL/GenBank/DDBJ databases">
        <authorList>
            <person name="Mendez C."/>
            <person name="Richter M."/>
            <person name="Ferrer M."/>
            <person name="Sanchez J."/>
        </authorList>
    </citation>
    <scope>NUCLEOTIDE SEQUENCE</scope>
</reference>
<gene>
    <name evidence="1" type="ORF">B1B_00998</name>
</gene>
<name>T1C6B7_9ZZZZ</name>
<protein>
    <submittedName>
        <fullName evidence="1">Type III restriction protein res subunit</fullName>
    </submittedName>
</protein>
<comment type="caution">
    <text evidence="1">The sequence shown here is derived from an EMBL/GenBank/DDBJ whole genome shotgun (WGS) entry which is preliminary data.</text>
</comment>
<dbReference type="AlphaFoldDB" id="T1C6B7"/>